<sequence length="202" mass="22780">MSDGYPPPSHQPPPHRPPGRPGHRPPRHAYQDPDKSPPRHTYQHPYNSPPPQPTYPWAPQEPEHTWTPQDPEHPWAPQEPEHTWAPQGPEPATPHPPRRNSPTRQGDLRTLRHAYRRQRRVATLTALGYFTVFLILSALAPSLMTSTVSGGLSTGLLLGLLQVPVTCLAIWLYERTARRRVDPLADRIRRLAEVDAGRGAAR</sequence>
<feature type="transmembrane region" description="Helical" evidence="2">
    <location>
        <begin position="152"/>
        <end position="173"/>
    </location>
</feature>
<dbReference type="Proteomes" id="UP000326979">
    <property type="component" value="Unassembled WGS sequence"/>
</dbReference>
<reference evidence="3 4" key="1">
    <citation type="submission" date="2019-07" db="EMBL/GenBank/DDBJ databases">
        <title>New species of Amycolatopsis and Streptomyces.</title>
        <authorList>
            <person name="Duangmal K."/>
            <person name="Teo W.F.A."/>
            <person name="Lipun K."/>
        </authorList>
    </citation>
    <scope>NUCLEOTIDE SEQUENCE [LARGE SCALE GENOMIC DNA]</scope>
    <source>
        <strain evidence="3 4">TISTR 2346</strain>
    </source>
</reference>
<feature type="transmembrane region" description="Helical" evidence="2">
    <location>
        <begin position="121"/>
        <end position="140"/>
    </location>
</feature>
<keyword evidence="4" id="KW-1185">Reference proteome</keyword>
<keyword evidence="2" id="KW-0472">Membrane</keyword>
<proteinExistence type="predicted"/>
<feature type="compositionally biased region" description="Pro residues" evidence="1">
    <location>
        <begin position="1"/>
        <end position="16"/>
    </location>
</feature>
<gene>
    <name evidence="3" type="ORF">FNH04_32135</name>
</gene>
<organism evidence="3 4">
    <name type="scientific">Streptomyces phyllanthi</name>
    <dbReference type="NCBI Taxonomy" id="1803180"/>
    <lineage>
        <taxon>Bacteria</taxon>
        <taxon>Bacillati</taxon>
        <taxon>Actinomycetota</taxon>
        <taxon>Actinomycetes</taxon>
        <taxon>Kitasatosporales</taxon>
        <taxon>Streptomycetaceae</taxon>
        <taxon>Streptomyces</taxon>
    </lineage>
</organism>
<accession>A0A5N8WAQ0</accession>
<name>A0A5N8WAQ0_9ACTN</name>
<dbReference type="AlphaFoldDB" id="A0A5N8WAQ0"/>
<dbReference type="Pfam" id="PF04341">
    <property type="entry name" value="DUF485"/>
    <property type="match status" value="1"/>
</dbReference>
<dbReference type="OrthoDB" id="4335863at2"/>
<comment type="caution">
    <text evidence="3">The sequence shown here is derived from an EMBL/GenBank/DDBJ whole genome shotgun (WGS) entry which is preliminary data.</text>
</comment>
<feature type="region of interest" description="Disordered" evidence="1">
    <location>
        <begin position="1"/>
        <end position="110"/>
    </location>
</feature>
<keyword evidence="2" id="KW-0812">Transmembrane</keyword>
<evidence type="ECO:0000313" key="4">
    <source>
        <dbReference type="Proteomes" id="UP000326979"/>
    </source>
</evidence>
<evidence type="ECO:0000256" key="2">
    <source>
        <dbReference type="SAM" id="Phobius"/>
    </source>
</evidence>
<dbReference type="InterPro" id="IPR007436">
    <property type="entry name" value="DUF485"/>
</dbReference>
<keyword evidence="2" id="KW-1133">Transmembrane helix</keyword>
<protein>
    <submittedName>
        <fullName evidence="3">DUF485 domain-containing protein</fullName>
    </submittedName>
</protein>
<evidence type="ECO:0000256" key="1">
    <source>
        <dbReference type="SAM" id="MobiDB-lite"/>
    </source>
</evidence>
<dbReference type="EMBL" id="VJZE01000318">
    <property type="protein sequence ID" value="MPY44389.1"/>
    <property type="molecule type" value="Genomic_DNA"/>
</dbReference>
<feature type="compositionally biased region" description="Pro residues" evidence="1">
    <location>
        <begin position="47"/>
        <end position="56"/>
    </location>
</feature>
<feature type="compositionally biased region" description="Basic residues" evidence="1">
    <location>
        <begin position="17"/>
        <end position="27"/>
    </location>
</feature>
<dbReference type="RefSeq" id="WP_152789385.1">
    <property type="nucleotide sequence ID" value="NZ_BAABEQ010000051.1"/>
</dbReference>
<evidence type="ECO:0000313" key="3">
    <source>
        <dbReference type="EMBL" id="MPY44389.1"/>
    </source>
</evidence>